<keyword evidence="3" id="KW-0223">Dioxygenase</keyword>
<dbReference type="OrthoDB" id="425950at2759"/>
<keyword evidence="1 3" id="KW-0479">Metal-binding</keyword>
<dbReference type="PANTHER" id="PTHR13096">
    <property type="entry name" value="MINA53 MYC INDUCED NUCLEAR ANTIGEN"/>
    <property type="match status" value="1"/>
</dbReference>
<dbReference type="GO" id="GO:0032453">
    <property type="term" value="F:histone H3K4 demethylase activity"/>
    <property type="evidence" value="ECO:0007669"/>
    <property type="project" value="TreeGrafter"/>
</dbReference>
<evidence type="ECO:0000256" key="1">
    <source>
        <dbReference type="ARBA" id="ARBA00022723"/>
    </source>
</evidence>
<dbReference type="Gene3D" id="1.25.10.10">
    <property type="entry name" value="Leucine-rich Repeat Variant"/>
    <property type="match status" value="1"/>
</dbReference>
<keyword evidence="7" id="KW-1185">Reference proteome</keyword>
<protein>
    <recommendedName>
        <fullName evidence="3">Bifunctional lysine-specific demethylase and histidyl-hydroxylase</fullName>
        <ecNumber evidence="3">1.14.11.-</ecNumber>
    </recommendedName>
</protein>
<dbReference type="GO" id="GO:0005730">
    <property type="term" value="C:nucleolus"/>
    <property type="evidence" value="ECO:0007669"/>
    <property type="project" value="TreeGrafter"/>
</dbReference>
<dbReference type="InterPro" id="IPR039994">
    <property type="entry name" value="NO66-like"/>
</dbReference>
<feature type="region of interest" description="Disordered" evidence="4">
    <location>
        <begin position="24"/>
        <end position="62"/>
    </location>
</feature>
<comment type="similarity">
    <text evidence="3">Belongs to the ROX family.</text>
</comment>
<proteinExistence type="inferred from homology"/>
<dbReference type="GO" id="GO:0051864">
    <property type="term" value="F:histone H3K36 demethylase activity"/>
    <property type="evidence" value="ECO:0007669"/>
    <property type="project" value="TreeGrafter"/>
</dbReference>
<dbReference type="STRING" id="4540.A0A3L6PZX3"/>
<dbReference type="Proteomes" id="UP000275267">
    <property type="component" value="Unassembled WGS sequence"/>
</dbReference>
<reference evidence="7" key="1">
    <citation type="journal article" date="2019" name="Nat. Commun.">
        <title>The genome of broomcorn millet.</title>
        <authorList>
            <person name="Zou C."/>
            <person name="Miki D."/>
            <person name="Li D."/>
            <person name="Tang Q."/>
            <person name="Xiao L."/>
            <person name="Rajput S."/>
            <person name="Deng P."/>
            <person name="Jia W."/>
            <person name="Huang R."/>
            <person name="Zhang M."/>
            <person name="Sun Y."/>
            <person name="Hu J."/>
            <person name="Fu X."/>
            <person name="Schnable P.S."/>
            <person name="Li F."/>
            <person name="Zhang H."/>
            <person name="Feng B."/>
            <person name="Zhu X."/>
            <person name="Liu R."/>
            <person name="Schnable J.C."/>
            <person name="Zhu J.-K."/>
            <person name="Zhang H."/>
        </authorList>
    </citation>
    <scope>NUCLEOTIDE SEQUENCE [LARGE SCALE GENOMIC DNA]</scope>
</reference>
<dbReference type="InterPro" id="IPR011989">
    <property type="entry name" value="ARM-like"/>
</dbReference>
<evidence type="ECO:0000256" key="3">
    <source>
        <dbReference type="RuleBase" id="RU366061"/>
    </source>
</evidence>
<dbReference type="EC" id="1.14.11.-" evidence="3"/>
<dbReference type="Gene3D" id="2.60.120.650">
    <property type="entry name" value="Cupin"/>
    <property type="match status" value="1"/>
</dbReference>
<organism evidence="6 7">
    <name type="scientific">Panicum miliaceum</name>
    <name type="common">Proso millet</name>
    <name type="synonym">Broomcorn millet</name>
    <dbReference type="NCBI Taxonomy" id="4540"/>
    <lineage>
        <taxon>Eukaryota</taxon>
        <taxon>Viridiplantae</taxon>
        <taxon>Streptophyta</taxon>
        <taxon>Embryophyta</taxon>
        <taxon>Tracheophyta</taxon>
        <taxon>Spermatophyta</taxon>
        <taxon>Magnoliopsida</taxon>
        <taxon>Liliopsida</taxon>
        <taxon>Poales</taxon>
        <taxon>Poaceae</taxon>
        <taxon>PACMAD clade</taxon>
        <taxon>Panicoideae</taxon>
        <taxon>Panicodae</taxon>
        <taxon>Paniceae</taxon>
        <taxon>Panicinae</taxon>
        <taxon>Panicum</taxon>
        <taxon>Panicum sect. Panicum</taxon>
    </lineage>
</organism>
<sequence>MQEARTSASIIVSHRALAASLNAAANRNERAMHPNAMNRNGKRRKRKGRVDEVAADDASPSSASFDHHVFPILLAAAQTTRQNSNSCSSAALAARLLRRVLSRSPQMLSPLPDSLVALLPRLLSSSCPSVAALSCEVLGAAALRSMEAGEVLASDSGIASGLARALGSGSQRVTEAACNSIMDLSASSVGRERLAGSPVLPSMLHVFFQVESICEFVDSRTTKHPEKDTEANKISYLIIDTVVLLVSSRKVDKMQSMQQELVRSALSLLYKVWKKVKLLRSSADCNNRKNQLQSREYEISKAIFNLSIELASPACLEPDVVRKSIFGQAESNFENFVLAYWEKSPNLYRRKQNTQNDDPVFAALHSAFNLGTTPDAIIESFIKGLVSCPAIASDELDINSFLHEVHDSLGDTIKYRQDIRVLRTEDPSDQTSRVYAREEHFFDDGTVFLDEEAFAKKCKHAFKKGYSVALRGLEFRSEKVAAIASALADLFGQPSVGANIYFSPPRSQGLARHYDDHCVLVWQLLGCKKWMIWPNPKPLLPRLYEPFDPLDCTLDDNSGRVEVLHEGDMMYIPRGYVHEAHTDVGESQMNAYAGYSLHLTLAIEVEPPFEWEGFAHIALHCWVEKQKLGGSRFDRSRAKEETSLFALVLHVAIRLLSNNDPIFRKACIVAAKLPSSSSCTTAHLKALRSSQRSTFDEILRSLEKNCSFKEALKSIELAVQENNDEPFQWMSWLQHLPQGGDADLRIDFCNILEALEELVEAFSSNPEQALVGFTGFTSRFCRYVVYQDACESFGTLLQMYRTTRNQYMRGMLALHGAHRVASGTESRSVLKWPLASAKAQHPNSATLRIAIGRTG</sequence>
<gene>
    <name evidence="6" type="ORF">C2845_PM16G22710</name>
</gene>
<name>A0A3L6PZX3_PANMI</name>
<dbReference type="InterPro" id="IPR016024">
    <property type="entry name" value="ARM-type_fold"/>
</dbReference>
<dbReference type="PANTHER" id="PTHR13096:SF9">
    <property type="entry name" value="BIFUNCTIONAL LYSINE-SPECIFIC DEMETHYLASE AND HISTIDYL-HYDROXYLASE"/>
    <property type="match status" value="1"/>
</dbReference>
<evidence type="ECO:0000313" key="7">
    <source>
        <dbReference type="Proteomes" id="UP000275267"/>
    </source>
</evidence>
<evidence type="ECO:0000313" key="6">
    <source>
        <dbReference type="EMBL" id="RLM66311.1"/>
    </source>
</evidence>
<keyword evidence="3" id="KW-0804">Transcription</keyword>
<accession>A0A3L6PZX3</accession>
<dbReference type="SUPFAM" id="SSF51197">
    <property type="entry name" value="Clavaminate synthase-like"/>
    <property type="match status" value="1"/>
</dbReference>
<dbReference type="InterPro" id="IPR003347">
    <property type="entry name" value="JmjC_dom"/>
</dbReference>
<feature type="domain" description="JmjC" evidence="5">
    <location>
        <begin position="465"/>
        <end position="607"/>
    </location>
</feature>
<keyword evidence="3" id="KW-0539">Nucleus</keyword>
<keyword evidence="3" id="KW-0560">Oxidoreductase</keyword>
<dbReference type="SUPFAM" id="SSF48371">
    <property type="entry name" value="ARM repeat"/>
    <property type="match status" value="1"/>
</dbReference>
<evidence type="ECO:0000256" key="4">
    <source>
        <dbReference type="SAM" id="MobiDB-lite"/>
    </source>
</evidence>
<dbReference type="Pfam" id="PF08007">
    <property type="entry name" value="JmjC_2"/>
    <property type="match status" value="1"/>
</dbReference>
<dbReference type="EMBL" id="PQIB02000015">
    <property type="protein sequence ID" value="RLM66311.1"/>
    <property type="molecule type" value="Genomic_DNA"/>
</dbReference>
<comment type="subcellular location">
    <subcellularLocation>
        <location evidence="3">Nucleus</location>
    </subcellularLocation>
</comment>
<dbReference type="GO" id="GO:0005506">
    <property type="term" value="F:iron ion binding"/>
    <property type="evidence" value="ECO:0007669"/>
    <property type="project" value="UniProtKB-UniRule"/>
</dbReference>
<dbReference type="PROSITE" id="PS51184">
    <property type="entry name" value="JMJC"/>
    <property type="match status" value="1"/>
</dbReference>
<comment type="caution">
    <text evidence="6">The sequence shown here is derived from an EMBL/GenBank/DDBJ whole genome shotgun (WGS) entry which is preliminary data.</text>
</comment>
<comment type="cofactor">
    <cofactor evidence="3">
        <name>Fe(2+)</name>
        <dbReference type="ChEBI" id="CHEBI:29033"/>
    </cofactor>
    <text evidence="3">Binds 1 Fe(2+) ion per subunit.</text>
</comment>
<comment type="function">
    <text evidence="3">Oxygenase that can act as both a histone lysine demethylase and a ribosomal histidine hydroxylase.</text>
</comment>
<keyword evidence="2 3" id="KW-0408">Iron</keyword>
<keyword evidence="3" id="KW-0805">Transcription regulation</keyword>
<evidence type="ECO:0000259" key="5">
    <source>
        <dbReference type="PROSITE" id="PS51184"/>
    </source>
</evidence>
<dbReference type="AlphaFoldDB" id="A0A3L6PZX3"/>
<evidence type="ECO:0000256" key="2">
    <source>
        <dbReference type="ARBA" id="ARBA00023004"/>
    </source>
</evidence>